<evidence type="ECO:0000313" key="2">
    <source>
        <dbReference type="EMBL" id="CAG2215109.1"/>
    </source>
</evidence>
<keyword evidence="3" id="KW-1185">Reference proteome</keyword>
<name>A0A8S3RZV3_MYTED</name>
<gene>
    <name evidence="2" type="ORF">MEDL_28874</name>
</gene>
<evidence type="ECO:0000256" key="1">
    <source>
        <dbReference type="SAM" id="SignalP"/>
    </source>
</evidence>
<dbReference type="AlphaFoldDB" id="A0A8S3RZV3"/>
<sequence>MMMIFLSIVHAVELVPIFASGPEKAAYYRDIKRQKENERQLKKYDKNKVLYNEKKQLKRRERRTEEPSRAALRKKIYRRQKKDEFIKEKEKRVEMSRKKKDYRNNMKLKQNEIEGVDFENNLTAFQSRTQKHRALQKLKNSLPKTPEKRDIVNDTKHKRTNDARATVNIMSAAVNGENVQKSRCRIQLSKKLGFNVRRMSQGKRIRTKVLTTEVSAWTFTSRKTRSDALSEDIKRKIYEYWISPDNSRPTANKNDIKRERLGPKVYTSHMKHVLEKTQTEVYISFKEKYPDLNISQRLFERLKPYFVVPVRPCDRETCCCRYHVEARYLFKSCMDFRKKITPLSEHFPIFTHLTDLTNHTLCPKTDGQEYHQLKCVERRCDDCGVNKLHLLEDELSLTTESPNVEWMRYEYVFVPTKSGEKKKLCLVKVNTKPGEMFKYFLELISKFSAHVFRAKWQTEQLKSIKSNLKKNEAICIHDFSENYSCKDKIEIQSCYFQKTEVSIHVSVIYRHPIENLDGPSDPEVNGGLVEEQFFVISPDQVHDHNFSHEAQRQIADYLKSINYDLKTMHEFTDGCATQYKSRHCFGDLSYAKQDFGFNIVRNYFETSHAKGVQDAAGGSIQYYNITLPVIVNSCQRTYNHQVDTTPKQFLVICHLDRKQ</sequence>
<keyword evidence="1" id="KW-0732">Signal</keyword>
<dbReference type="PANTHER" id="PTHR46601:SF1">
    <property type="entry name" value="ADF-H DOMAIN-CONTAINING PROTEIN"/>
    <property type="match status" value="1"/>
</dbReference>
<proteinExistence type="predicted"/>
<organism evidence="2 3">
    <name type="scientific">Mytilus edulis</name>
    <name type="common">Blue mussel</name>
    <dbReference type="NCBI Taxonomy" id="6550"/>
    <lineage>
        <taxon>Eukaryota</taxon>
        <taxon>Metazoa</taxon>
        <taxon>Spiralia</taxon>
        <taxon>Lophotrochozoa</taxon>
        <taxon>Mollusca</taxon>
        <taxon>Bivalvia</taxon>
        <taxon>Autobranchia</taxon>
        <taxon>Pteriomorphia</taxon>
        <taxon>Mytilida</taxon>
        <taxon>Mytiloidea</taxon>
        <taxon>Mytilidae</taxon>
        <taxon>Mytilinae</taxon>
        <taxon>Mytilus</taxon>
    </lineage>
</organism>
<reference evidence="2" key="1">
    <citation type="submission" date="2021-03" db="EMBL/GenBank/DDBJ databases">
        <authorList>
            <person name="Bekaert M."/>
        </authorList>
    </citation>
    <scope>NUCLEOTIDE SEQUENCE</scope>
</reference>
<evidence type="ECO:0000313" key="3">
    <source>
        <dbReference type="Proteomes" id="UP000683360"/>
    </source>
</evidence>
<dbReference type="OrthoDB" id="5983328at2759"/>
<dbReference type="Proteomes" id="UP000683360">
    <property type="component" value="Unassembled WGS sequence"/>
</dbReference>
<dbReference type="EMBL" id="CAJPWZ010001434">
    <property type="protein sequence ID" value="CAG2215109.1"/>
    <property type="molecule type" value="Genomic_DNA"/>
</dbReference>
<dbReference type="PANTHER" id="PTHR46601">
    <property type="entry name" value="ULP_PROTEASE DOMAIN-CONTAINING PROTEIN"/>
    <property type="match status" value="1"/>
</dbReference>
<comment type="caution">
    <text evidence="2">The sequence shown here is derived from an EMBL/GenBank/DDBJ whole genome shotgun (WGS) entry which is preliminary data.</text>
</comment>
<protein>
    <submittedName>
        <fullName evidence="2">Uncharacterized protein</fullName>
    </submittedName>
</protein>
<feature type="signal peptide" evidence="1">
    <location>
        <begin position="1"/>
        <end position="19"/>
    </location>
</feature>
<feature type="chain" id="PRO_5035717981" evidence="1">
    <location>
        <begin position="20"/>
        <end position="659"/>
    </location>
</feature>
<accession>A0A8S3RZV3</accession>